<dbReference type="InterPro" id="IPR015424">
    <property type="entry name" value="PyrdxlP-dep_Trfase"/>
</dbReference>
<evidence type="ECO:0000256" key="1">
    <source>
        <dbReference type="ARBA" id="ARBA00005384"/>
    </source>
</evidence>
<dbReference type="CDD" id="cd00609">
    <property type="entry name" value="AAT_like"/>
    <property type="match status" value="1"/>
</dbReference>
<dbReference type="InterPro" id="IPR036388">
    <property type="entry name" value="WH-like_DNA-bd_sf"/>
</dbReference>
<dbReference type="InterPro" id="IPR015421">
    <property type="entry name" value="PyrdxlP-dep_Trfase_major"/>
</dbReference>
<dbReference type="GeneID" id="92828459"/>
<dbReference type="Gene3D" id="1.10.10.10">
    <property type="entry name" value="Winged helix-like DNA-binding domain superfamily/Winged helix DNA-binding domain"/>
    <property type="match status" value="1"/>
</dbReference>
<dbReference type="GO" id="GO:0030170">
    <property type="term" value="F:pyridoxal phosphate binding"/>
    <property type="evidence" value="ECO:0007669"/>
    <property type="project" value="InterPro"/>
</dbReference>
<proteinExistence type="inferred from homology"/>
<comment type="caution">
    <text evidence="7">The sequence shown here is derived from an EMBL/GenBank/DDBJ whole genome shotgun (WGS) entry which is preliminary data.</text>
</comment>
<organism evidence="7 8">
    <name type="scientific">Atlantibacter hermannii NBRC 105704</name>
    <dbReference type="NCBI Taxonomy" id="1115512"/>
    <lineage>
        <taxon>Bacteria</taxon>
        <taxon>Pseudomonadati</taxon>
        <taxon>Pseudomonadota</taxon>
        <taxon>Gammaproteobacteria</taxon>
        <taxon>Enterobacterales</taxon>
        <taxon>Enterobacteriaceae</taxon>
        <taxon>Atlantibacter</taxon>
    </lineage>
</organism>
<dbReference type="InterPro" id="IPR000524">
    <property type="entry name" value="Tscrpt_reg_HTH_GntR"/>
</dbReference>
<dbReference type="SUPFAM" id="SSF53383">
    <property type="entry name" value="PLP-dependent transferases"/>
    <property type="match status" value="1"/>
</dbReference>
<dbReference type="InterPro" id="IPR051446">
    <property type="entry name" value="HTH_trans_reg/aminotransferase"/>
</dbReference>
<protein>
    <submittedName>
        <fullName evidence="7">Putative GntR family transcriptional regulator YdcR</fullName>
    </submittedName>
</protein>
<evidence type="ECO:0000256" key="4">
    <source>
        <dbReference type="ARBA" id="ARBA00023125"/>
    </source>
</evidence>
<dbReference type="PANTHER" id="PTHR46577">
    <property type="entry name" value="HTH-TYPE TRANSCRIPTIONAL REGULATORY PROTEIN GABR"/>
    <property type="match status" value="1"/>
</dbReference>
<dbReference type="SMART" id="SM00345">
    <property type="entry name" value="HTH_GNTR"/>
    <property type="match status" value="1"/>
</dbReference>
<accession>H5V2F0</accession>
<dbReference type="Gene3D" id="3.40.640.10">
    <property type="entry name" value="Type I PLP-dependent aspartate aminotransferase-like (Major domain)"/>
    <property type="match status" value="1"/>
</dbReference>
<keyword evidence="2" id="KW-0663">Pyridoxal phosphate</keyword>
<dbReference type="RefSeq" id="WP_002435735.1">
    <property type="nucleotide sequence ID" value="NZ_BAFF01000005.1"/>
</dbReference>
<dbReference type="SUPFAM" id="SSF46785">
    <property type="entry name" value="Winged helix' DNA-binding domain"/>
    <property type="match status" value="1"/>
</dbReference>
<dbReference type="eggNOG" id="COG1167">
    <property type="taxonomic scope" value="Bacteria"/>
</dbReference>
<dbReference type="AlphaFoldDB" id="H5V2F0"/>
<reference evidence="7 8" key="1">
    <citation type="submission" date="2012-02" db="EMBL/GenBank/DDBJ databases">
        <title>Whole genome shotgun sequence of Escherichia hermannii NBRC 105704.</title>
        <authorList>
            <person name="Yoshida I."/>
            <person name="Hosoyama A."/>
            <person name="Tsuchikane K."/>
            <person name="Katsumata H."/>
            <person name="Yamazaki S."/>
            <person name="Fujita N."/>
        </authorList>
    </citation>
    <scope>NUCLEOTIDE SEQUENCE [LARGE SCALE GENOMIC DNA]</scope>
    <source>
        <strain evidence="7 8">NBRC 105704</strain>
    </source>
</reference>
<dbReference type="Pfam" id="PF00155">
    <property type="entry name" value="Aminotran_1_2"/>
    <property type="match status" value="1"/>
</dbReference>
<keyword evidence="4" id="KW-0238">DNA-binding</keyword>
<keyword evidence="8" id="KW-1185">Reference proteome</keyword>
<dbReference type="PANTHER" id="PTHR46577:SF1">
    <property type="entry name" value="HTH-TYPE TRANSCRIPTIONAL REGULATORY PROTEIN GABR"/>
    <property type="match status" value="1"/>
</dbReference>
<name>H5V2F0_ATLHE</name>
<sequence>MRKPAAPLFQDLLLESGIIKDQVYHALRNAILDGRLAAGSKIPSTRALAEMMGIARNSVIAGFERLMDEGYLHTRHGAGTFVARHVPDPLLNAPHVRVTPENVPVEAGQVNPDIAGVVPLWRESLNGGGMNRVFAVGVGCTDLFPHDLWGRLLGRVWRQSRRELGLHTGSSGYQPLRQAIARYIQATRGVNCDEDCVIIVNGIQQAMNLTARVLLTKGDEVWLDDPGYNGARGVFASVGAQVRPVRVDADGMDIDDGIAHYPGAKLVYTAPSHQFPLSGTLSLPRRLALLAWAEARQAWIFEDDYNSEFRYAARSLQALQGLDKHHRVIYSGTFSKMMYPEFRLGFLVVPPQLRELFVASKYFSDLCTGYLEQAVLARFIDEGHYASHVRRIRKACYERKNALVAAIERYFPDTMTVHPTDSGVHLVCWLHGITATALVEKARQLDMGIQTFARYCQRPMEREGILIGFASHTPEVLTDGIRRLAAALRAT</sequence>
<dbReference type="Pfam" id="PF00392">
    <property type="entry name" value="GntR"/>
    <property type="match status" value="1"/>
</dbReference>
<evidence type="ECO:0000256" key="5">
    <source>
        <dbReference type="ARBA" id="ARBA00023163"/>
    </source>
</evidence>
<keyword evidence="5" id="KW-0804">Transcription</keyword>
<dbReference type="CDD" id="cd07377">
    <property type="entry name" value="WHTH_GntR"/>
    <property type="match status" value="1"/>
</dbReference>
<dbReference type="InterPro" id="IPR036390">
    <property type="entry name" value="WH_DNA-bd_sf"/>
</dbReference>
<dbReference type="InterPro" id="IPR004839">
    <property type="entry name" value="Aminotransferase_I/II_large"/>
</dbReference>
<evidence type="ECO:0000256" key="2">
    <source>
        <dbReference type="ARBA" id="ARBA00022898"/>
    </source>
</evidence>
<dbReference type="EMBL" id="BAFF01000005">
    <property type="protein sequence ID" value="GAB52158.1"/>
    <property type="molecule type" value="Genomic_DNA"/>
</dbReference>
<evidence type="ECO:0000256" key="3">
    <source>
        <dbReference type="ARBA" id="ARBA00023015"/>
    </source>
</evidence>
<evidence type="ECO:0000313" key="7">
    <source>
        <dbReference type="EMBL" id="GAB52158.1"/>
    </source>
</evidence>
<feature type="domain" description="HTH gntR-type" evidence="6">
    <location>
        <begin position="17"/>
        <end position="85"/>
    </location>
</feature>
<dbReference type="PROSITE" id="PS50949">
    <property type="entry name" value="HTH_GNTR"/>
    <property type="match status" value="1"/>
</dbReference>
<evidence type="ECO:0000313" key="8">
    <source>
        <dbReference type="Proteomes" id="UP000010297"/>
    </source>
</evidence>
<dbReference type="GO" id="GO:0003700">
    <property type="term" value="F:DNA-binding transcription factor activity"/>
    <property type="evidence" value="ECO:0007669"/>
    <property type="project" value="InterPro"/>
</dbReference>
<dbReference type="Proteomes" id="UP000010297">
    <property type="component" value="Unassembled WGS sequence"/>
</dbReference>
<gene>
    <name evidence="7" type="primary">ydcR</name>
    <name evidence="7" type="ORF">EH105704_05_01640</name>
</gene>
<dbReference type="GO" id="GO:0003677">
    <property type="term" value="F:DNA binding"/>
    <property type="evidence" value="ECO:0007669"/>
    <property type="project" value="UniProtKB-KW"/>
</dbReference>
<evidence type="ECO:0000259" key="6">
    <source>
        <dbReference type="PROSITE" id="PS50949"/>
    </source>
</evidence>
<comment type="similarity">
    <text evidence="1">In the C-terminal section; belongs to the class-I pyridoxal-phosphate-dependent aminotransferase family.</text>
</comment>
<keyword evidence="3" id="KW-0805">Transcription regulation</keyword>